<accession>A0A0A7GEU4</accession>
<dbReference type="STRING" id="565033.GACE_2289"/>
<dbReference type="AlphaFoldDB" id="A0A0A7GEU4"/>
<name>A0A0A7GEU4_GEOAI</name>
<dbReference type="KEGG" id="gac:GACE_2289"/>
<proteinExistence type="predicted"/>
<dbReference type="RefSeq" id="WP_048092065.1">
    <property type="nucleotide sequence ID" value="NZ_CP009552.1"/>
</dbReference>
<reference evidence="1 2" key="1">
    <citation type="journal article" date="2015" name="Appl. Environ. Microbiol.">
        <title>The Geoglobus acetivorans genome: Fe(III) reduction, acetate utilization, autotrophic growth, and degradation of aromatic compounds in a hyperthermophilic archaeon.</title>
        <authorList>
            <person name="Mardanov A.V."/>
            <person name="Slododkina G.B."/>
            <person name="Slobodkin A.I."/>
            <person name="Beletsky A.V."/>
            <person name="Gavrilov S.N."/>
            <person name="Kublanov I.V."/>
            <person name="Bonch-Osmolovskaya E.A."/>
            <person name="Skryabin K.G."/>
            <person name="Ravin N.V."/>
        </authorList>
    </citation>
    <scope>NUCLEOTIDE SEQUENCE [LARGE SCALE GENOMIC DNA]</scope>
    <source>
        <strain evidence="1 2">SBH6</strain>
    </source>
</reference>
<dbReference type="GeneID" id="24797863"/>
<sequence>MGDALRMAILVGIKEKLGHIGEVASELSANVKNERKSYKSDYQNQISNLVRLYEDAQKELKLTGFGQISEIMPSVYVPLFPNKEQLLSMLTEVTAGCVAGITAIKELLNRQALPEEFVNKLKGFRKRLETIEDIDPLIHKNLDKAILEMEHGHYLASALISARVVVWILQQIPPEEKDLENKTKKKIETLINMGIIDKSSKDEIKKLIQAAGLARNFVSHRISVFPEPEEAMILLGNAVKLAKIYTEFKKMGGLKEE</sequence>
<dbReference type="Proteomes" id="UP000030624">
    <property type="component" value="Chromosome"/>
</dbReference>
<dbReference type="HOGENOM" id="CLU_1080108_0_0_2"/>
<dbReference type="EMBL" id="CP009552">
    <property type="protein sequence ID" value="AIY90323.1"/>
    <property type="molecule type" value="Genomic_DNA"/>
</dbReference>
<evidence type="ECO:0008006" key="3">
    <source>
        <dbReference type="Google" id="ProtNLM"/>
    </source>
</evidence>
<evidence type="ECO:0000313" key="2">
    <source>
        <dbReference type="Proteomes" id="UP000030624"/>
    </source>
</evidence>
<evidence type="ECO:0000313" key="1">
    <source>
        <dbReference type="EMBL" id="AIY90323.1"/>
    </source>
</evidence>
<gene>
    <name evidence="1" type="ORF">GACE_2289</name>
</gene>
<protein>
    <recommendedName>
        <fullName evidence="3">DUF4145 domain-containing protein</fullName>
    </recommendedName>
</protein>
<organism evidence="1 2">
    <name type="scientific">Geoglobus acetivorans</name>
    <dbReference type="NCBI Taxonomy" id="565033"/>
    <lineage>
        <taxon>Archaea</taxon>
        <taxon>Methanobacteriati</taxon>
        <taxon>Methanobacteriota</taxon>
        <taxon>Archaeoglobi</taxon>
        <taxon>Archaeoglobales</taxon>
        <taxon>Archaeoglobaceae</taxon>
        <taxon>Geoglobus</taxon>
    </lineage>
</organism>